<keyword evidence="13" id="KW-0539">Nucleus</keyword>
<evidence type="ECO:0000313" key="19">
    <source>
        <dbReference type="Proteomes" id="UP000278143"/>
    </source>
</evidence>
<evidence type="ECO:0000256" key="9">
    <source>
        <dbReference type="ARBA" id="ARBA00022701"/>
    </source>
</evidence>
<evidence type="ECO:0000256" key="14">
    <source>
        <dbReference type="ARBA" id="ARBA00023306"/>
    </source>
</evidence>
<keyword evidence="19" id="KW-1185">Reference proteome</keyword>
<evidence type="ECO:0000256" key="4">
    <source>
        <dbReference type="ARBA" id="ARBA00005501"/>
    </source>
</evidence>
<dbReference type="GO" id="GO:0000278">
    <property type="term" value="P:mitotic cell cycle"/>
    <property type="evidence" value="ECO:0007669"/>
    <property type="project" value="InterPro"/>
</dbReference>
<evidence type="ECO:0000256" key="1">
    <source>
        <dbReference type="ARBA" id="ARBA00004123"/>
    </source>
</evidence>
<dbReference type="GO" id="GO:0044732">
    <property type="term" value="C:mitotic spindle pole body"/>
    <property type="evidence" value="ECO:0007669"/>
    <property type="project" value="TreeGrafter"/>
</dbReference>
<dbReference type="PANTHER" id="PTHR28036">
    <property type="entry name" value="DASH COMPLEX SUBUNIT DAD2"/>
    <property type="match status" value="1"/>
</dbReference>
<keyword evidence="9" id="KW-0493">Microtubule</keyword>
<evidence type="ECO:0000256" key="7">
    <source>
        <dbReference type="ARBA" id="ARBA00022490"/>
    </source>
</evidence>
<dbReference type="Proteomes" id="UP000278143">
    <property type="component" value="Unassembled WGS sequence"/>
</dbReference>
<gene>
    <name evidence="18" type="ORF">SYNPS1DRAFT_26691</name>
</gene>
<keyword evidence="10" id="KW-0498">Mitosis</keyword>
<keyword evidence="14" id="KW-0131">Cell cycle</keyword>
<comment type="similarity">
    <text evidence="4">Belongs to the DASH complex DAD2 family.</text>
</comment>
<keyword evidence="11" id="KW-0995">Kinetochore</keyword>
<evidence type="ECO:0000256" key="8">
    <source>
        <dbReference type="ARBA" id="ARBA00022618"/>
    </source>
</evidence>
<evidence type="ECO:0000256" key="15">
    <source>
        <dbReference type="ARBA" id="ARBA00023328"/>
    </source>
</evidence>
<evidence type="ECO:0000256" key="10">
    <source>
        <dbReference type="ARBA" id="ARBA00022776"/>
    </source>
</evidence>
<evidence type="ECO:0000256" key="17">
    <source>
        <dbReference type="SAM" id="MobiDB-lite"/>
    </source>
</evidence>
<dbReference type="Pfam" id="PF08654">
    <property type="entry name" value="DASH_Dad2"/>
    <property type="match status" value="1"/>
</dbReference>
<dbReference type="GO" id="GO:0008608">
    <property type="term" value="P:attachment of spindle microtubules to kinetochore"/>
    <property type="evidence" value="ECO:0007669"/>
    <property type="project" value="TreeGrafter"/>
</dbReference>
<dbReference type="AlphaFoldDB" id="A0A4P9Z4Z8"/>
<dbReference type="PANTHER" id="PTHR28036:SF1">
    <property type="entry name" value="DASH COMPLEX SUBUNIT DAD2"/>
    <property type="match status" value="1"/>
</dbReference>
<proteinExistence type="inferred from homology"/>
<sequence>MTLPESQAGGSALAMSLHAQLEEKQRELQGLLAIRDLSRGLHNYLEVLCERIDELNDGYEGTAYAPAISHVMCNWQNVFRDMNLVEAQKEAQRPPQTPSEDDKHDDDGDGDATETRNRMVLGTQLVLLPLHGQDATDATPSAI</sequence>
<dbReference type="GO" id="GO:0005874">
    <property type="term" value="C:microtubule"/>
    <property type="evidence" value="ECO:0007669"/>
    <property type="project" value="UniProtKB-KW"/>
</dbReference>
<dbReference type="GO" id="GO:1990023">
    <property type="term" value="C:mitotic spindle midzone"/>
    <property type="evidence" value="ECO:0007669"/>
    <property type="project" value="TreeGrafter"/>
</dbReference>
<evidence type="ECO:0000256" key="2">
    <source>
        <dbReference type="ARBA" id="ARBA00004186"/>
    </source>
</evidence>
<accession>A0A4P9Z4Z8</accession>
<evidence type="ECO:0000256" key="5">
    <source>
        <dbReference type="ARBA" id="ARBA00020260"/>
    </source>
</evidence>
<dbReference type="InterPro" id="IPR013963">
    <property type="entry name" value="DASH_Dad2"/>
</dbReference>
<evidence type="ECO:0000256" key="3">
    <source>
        <dbReference type="ARBA" id="ARBA00004629"/>
    </source>
</evidence>
<evidence type="ECO:0000256" key="16">
    <source>
        <dbReference type="ARBA" id="ARBA00030568"/>
    </source>
</evidence>
<name>A0A4P9Z4Z8_9FUNG</name>
<keyword evidence="8" id="KW-0132">Cell division</keyword>
<dbReference type="OrthoDB" id="3230169at2759"/>
<evidence type="ECO:0000256" key="12">
    <source>
        <dbReference type="ARBA" id="ARBA00023212"/>
    </source>
</evidence>
<organism evidence="18 19">
    <name type="scientific">Syncephalis pseudoplumigaleata</name>
    <dbReference type="NCBI Taxonomy" id="1712513"/>
    <lineage>
        <taxon>Eukaryota</taxon>
        <taxon>Fungi</taxon>
        <taxon>Fungi incertae sedis</taxon>
        <taxon>Zoopagomycota</taxon>
        <taxon>Zoopagomycotina</taxon>
        <taxon>Zoopagomycetes</taxon>
        <taxon>Zoopagales</taxon>
        <taxon>Piptocephalidaceae</taxon>
        <taxon>Syncephalis</taxon>
    </lineage>
</organism>
<dbReference type="EMBL" id="KZ989171">
    <property type="protein sequence ID" value="RKP27663.1"/>
    <property type="molecule type" value="Genomic_DNA"/>
</dbReference>
<dbReference type="GO" id="GO:0042729">
    <property type="term" value="C:DASH complex"/>
    <property type="evidence" value="ECO:0007669"/>
    <property type="project" value="InterPro"/>
</dbReference>
<keyword evidence="6" id="KW-0158">Chromosome</keyword>
<evidence type="ECO:0000256" key="11">
    <source>
        <dbReference type="ARBA" id="ARBA00022838"/>
    </source>
</evidence>
<evidence type="ECO:0000313" key="18">
    <source>
        <dbReference type="EMBL" id="RKP27663.1"/>
    </source>
</evidence>
<keyword evidence="7" id="KW-0963">Cytoplasm</keyword>
<evidence type="ECO:0000256" key="13">
    <source>
        <dbReference type="ARBA" id="ARBA00023242"/>
    </source>
</evidence>
<reference evidence="19" key="1">
    <citation type="journal article" date="2018" name="Nat. Microbiol.">
        <title>Leveraging single-cell genomics to expand the fungal tree of life.</title>
        <authorList>
            <person name="Ahrendt S.R."/>
            <person name="Quandt C.A."/>
            <person name="Ciobanu D."/>
            <person name="Clum A."/>
            <person name="Salamov A."/>
            <person name="Andreopoulos B."/>
            <person name="Cheng J.F."/>
            <person name="Woyke T."/>
            <person name="Pelin A."/>
            <person name="Henrissat B."/>
            <person name="Reynolds N.K."/>
            <person name="Benny G.L."/>
            <person name="Smith M.E."/>
            <person name="James T.Y."/>
            <person name="Grigoriev I.V."/>
        </authorList>
    </citation>
    <scope>NUCLEOTIDE SEQUENCE [LARGE SCALE GENOMIC DNA]</scope>
    <source>
        <strain evidence="19">Benny S71-1</strain>
    </source>
</reference>
<keyword evidence="15" id="KW-0137">Centromere</keyword>
<protein>
    <recommendedName>
        <fullName evidence="5">DASH complex subunit DAD2</fullName>
    </recommendedName>
    <alternativeName>
        <fullName evidence="16">Outer kinetochore protein DAD2</fullName>
    </alternativeName>
</protein>
<keyword evidence="12" id="KW-0206">Cytoskeleton</keyword>
<feature type="region of interest" description="Disordered" evidence="17">
    <location>
        <begin position="85"/>
        <end position="118"/>
    </location>
</feature>
<dbReference type="GO" id="GO:0051301">
    <property type="term" value="P:cell division"/>
    <property type="evidence" value="ECO:0007669"/>
    <property type="project" value="UniProtKB-KW"/>
</dbReference>
<comment type="subcellular location">
    <subcellularLocation>
        <location evidence="3">Chromosome</location>
        <location evidence="3">Centromere</location>
        <location evidence="3">Kinetochore</location>
    </subcellularLocation>
    <subcellularLocation>
        <location evidence="2">Cytoplasm</location>
        <location evidence="2">Cytoskeleton</location>
        <location evidence="2">Spindle</location>
    </subcellularLocation>
    <subcellularLocation>
        <location evidence="1">Nucleus</location>
    </subcellularLocation>
</comment>
<evidence type="ECO:0000256" key="6">
    <source>
        <dbReference type="ARBA" id="ARBA00022454"/>
    </source>
</evidence>